<reference evidence="4" key="1">
    <citation type="submission" date="2017-05" db="EMBL/GenBank/DDBJ databases">
        <title>The fimbriome of the genus Bifidobacterium.</title>
        <authorList>
            <person name="Lugli G.A."/>
            <person name="Milani C."/>
            <person name="Mancino W."/>
        </authorList>
    </citation>
    <scope>NUCLEOTIDE SEQUENCE</scope>
    <source>
        <strain evidence="4">1543</strain>
    </source>
</reference>
<dbReference type="InterPro" id="IPR002035">
    <property type="entry name" value="VWF_A"/>
</dbReference>
<evidence type="ECO:0000256" key="2">
    <source>
        <dbReference type="SAM" id="Phobius"/>
    </source>
</evidence>
<dbReference type="Pfam" id="PF13519">
    <property type="entry name" value="VWA_2"/>
    <property type="match status" value="1"/>
</dbReference>
<gene>
    <name evidence="4" type="ORF">1543_1578</name>
</gene>
<protein>
    <submittedName>
        <fullName evidence="4">von Willebrand factor type A domain protein</fullName>
    </submittedName>
</protein>
<dbReference type="Pfam" id="PF19403">
    <property type="entry name" value="SpaA_2"/>
    <property type="match status" value="1"/>
</dbReference>
<feature type="region of interest" description="Disordered" evidence="1">
    <location>
        <begin position="110"/>
        <end position="162"/>
    </location>
</feature>
<feature type="transmembrane region" description="Helical" evidence="2">
    <location>
        <begin position="740"/>
        <end position="757"/>
    </location>
</feature>
<dbReference type="SMART" id="SM00327">
    <property type="entry name" value="VWA"/>
    <property type="match status" value="1"/>
</dbReference>
<dbReference type="SUPFAM" id="SSF53300">
    <property type="entry name" value="vWA-like"/>
    <property type="match status" value="1"/>
</dbReference>
<evidence type="ECO:0000256" key="1">
    <source>
        <dbReference type="SAM" id="MobiDB-lite"/>
    </source>
</evidence>
<evidence type="ECO:0000259" key="3">
    <source>
        <dbReference type="PROSITE" id="PS50234"/>
    </source>
</evidence>
<dbReference type="AlphaFoldDB" id="A0A223AB22"/>
<dbReference type="PROSITE" id="PS50234">
    <property type="entry name" value="VWFA"/>
    <property type="match status" value="1"/>
</dbReference>
<feature type="region of interest" description="Disordered" evidence="1">
    <location>
        <begin position="612"/>
        <end position="649"/>
    </location>
</feature>
<keyword evidence="2" id="KW-0812">Transmembrane</keyword>
<keyword evidence="2" id="KW-0472">Membrane</keyword>
<keyword evidence="2" id="KW-1133">Transmembrane helix</keyword>
<feature type="compositionally biased region" description="Low complexity" evidence="1">
    <location>
        <begin position="612"/>
        <end position="627"/>
    </location>
</feature>
<dbReference type="EMBL" id="MF043344">
    <property type="protein sequence ID" value="ASS31150.1"/>
    <property type="molecule type" value="Genomic_DNA"/>
</dbReference>
<feature type="compositionally biased region" description="Basic and acidic residues" evidence="1">
    <location>
        <begin position="35"/>
        <end position="48"/>
    </location>
</feature>
<dbReference type="InterPro" id="IPR055384">
    <property type="entry name" value="DUF7604"/>
</dbReference>
<feature type="region of interest" description="Disordered" evidence="1">
    <location>
        <begin position="1"/>
        <end position="57"/>
    </location>
</feature>
<sequence length="770" mass="79929">MIRGEYGGSAQHGADFTLPLSTTERAVSGTEAASEEGKRGAMTRRRDGGTTGIAKHSRRADDRYRAICAFAVCVLTLFAMAVWTLPGEAFANAAEQVRLAQSGLTQAGSAQAESAMASSAQTSSAQDDSQQAGAQPTARPAADRATAQLPEPEHTKTIERLDDERYRLTLSVTGAESTSGSVDHKSADVVLVLDSSGSMAEHEDPDCHWPSMCLTRWQVVTQAAQRLATTLLDPSIGGNVRIALVDFDTSASIVPMNGSQWTGDASALSTALEGLDASSSAGGGTNWEAGMHAANSLLNGSTADRRYIVMLSDGSPTFRTSAMGGDDWNNRYGVYGNGSSDPDGRCFDAAAAEANKRADGTALFAVSAGKAAETNMAALATAANGVHYSGTDPDSLAEAFDDIAMIITSTIRYRDVSISDTLSSWVVALDDDGWPATGADAVVTPQISASKADGSAVSTDGMVAAFDQATGTLTLRMPDGKTLDPETTYRVSIDITPTAAAYRSFIETGKYPDTGDELTDAPGNATSSGQPGFFSNAEGSALLRYKTVTLTVSGDSSEESVSDELTAAYARPVVQVAAPSLTLVKTVDNTHATAYTPAQPAAWNLSASLVSASAPQPGASSGDTASGSGIGPAAPSEHEDEHTAALPAKTVEPGTYRLAEAHNDDYTVDGKPYQNYARYESGSWACADAAGNVLSVSSEGDVAIAPGMHATCTIVNTASLALADQIPLTGASGIHLDRPWLTFAVGLPLAGTGMWILKRSRRRVAERNAR</sequence>
<feature type="compositionally biased region" description="Low complexity" evidence="1">
    <location>
        <begin position="110"/>
        <end position="148"/>
    </location>
</feature>
<dbReference type="Pfam" id="PF24558">
    <property type="entry name" value="DUF7604"/>
    <property type="match status" value="1"/>
</dbReference>
<feature type="domain" description="VWFA" evidence="3">
    <location>
        <begin position="188"/>
        <end position="403"/>
    </location>
</feature>
<accession>A0A223AB22</accession>
<organism evidence="4">
    <name type="scientific">Bifidobacterium thermophilum</name>
    <dbReference type="NCBI Taxonomy" id="33905"/>
    <lineage>
        <taxon>Bacteria</taxon>
        <taxon>Bacillati</taxon>
        <taxon>Actinomycetota</taxon>
        <taxon>Actinomycetes</taxon>
        <taxon>Bifidobacteriales</taxon>
        <taxon>Bifidobacteriaceae</taxon>
        <taxon>Bifidobacterium</taxon>
    </lineage>
</organism>
<name>A0A223AB22_9BIFI</name>
<feature type="transmembrane region" description="Helical" evidence="2">
    <location>
        <begin position="64"/>
        <end position="85"/>
    </location>
</feature>
<dbReference type="Gene3D" id="3.40.50.410">
    <property type="entry name" value="von Willebrand factor, type A domain"/>
    <property type="match status" value="1"/>
</dbReference>
<dbReference type="InterPro" id="IPR045826">
    <property type="entry name" value="SpaA_PFL_dom_2"/>
</dbReference>
<proteinExistence type="predicted"/>
<evidence type="ECO:0000313" key="4">
    <source>
        <dbReference type="EMBL" id="ASS31150.1"/>
    </source>
</evidence>
<dbReference type="InterPro" id="IPR036465">
    <property type="entry name" value="vWFA_dom_sf"/>
</dbReference>
<feature type="compositionally biased region" description="Basic and acidic residues" evidence="1">
    <location>
        <begin position="151"/>
        <end position="162"/>
    </location>
</feature>
<dbReference type="CDD" id="cd00198">
    <property type="entry name" value="vWFA"/>
    <property type="match status" value="1"/>
</dbReference>